<comment type="caution">
    <text evidence="1">The sequence shown here is derived from an EMBL/GenBank/DDBJ whole genome shotgun (WGS) entry which is preliminary data.</text>
</comment>
<dbReference type="EMBL" id="SGXT01000014">
    <property type="protein sequence ID" value="RZT60723.1"/>
    <property type="molecule type" value="Genomic_DNA"/>
</dbReference>
<dbReference type="InterPro" id="IPR014710">
    <property type="entry name" value="RmlC-like_jellyroll"/>
</dbReference>
<organism evidence="1 2">
    <name type="scientific">Microcella alkaliphila</name>
    <dbReference type="NCBI Taxonomy" id="279828"/>
    <lineage>
        <taxon>Bacteria</taxon>
        <taxon>Bacillati</taxon>
        <taxon>Actinomycetota</taxon>
        <taxon>Actinomycetes</taxon>
        <taxon>Micrococcales</taxon>
        <taxon>Microbacteriaceae</taxon>
        <taxon>Microcella</taxon>
    </lineage>
</organism>
<dbReference type="AlphaFoldDB" id="A0A4Q7TJV9"/>
<sequence>MTVPFPGGTAVSRLRVYDSPAAADGVRGGTPHLHLVSTEAYLVTAGTGRLETITREGFASTALSPGKVVWFAPGTVHRAVTDGDLELFVLMANAGLPEAGDAVISFPIDVLDDADAYDRASALPSTDARDAHSVRAAAARRDRAVDGFLALRRAAEAGQGELLERTYRAAARLCQGRTAQWRELLDERVLAEAHRVERLRSAIASGVVDQLGNAAPTVGDTLASERLGMCGVLQSYAQR</sequence>
<name>A0A4Q7TJV9_9MICO</name>
<dbReference type="SUPFAM" id="SSF51182">
    <property type="entry name" value="RmlC-like cupins"/>
    <property type="match status" value="1"/>
</dbReference>
<dbReference type="InterPro" id="IPR011051">
    <property type="entry name" value="RmlC_Cupin_sf"/>
</dbReference>
<evidence type="ECO:0000313" key="1">
    <source>
        <dbReference type="EMBL" id="RZT60723.1"/>
    </source>
</evidence>
<gene>
    <name evidence="1" type="ORF">EV140_1240</name>
</gene>
<dbReference type="Gene3D" id="2.60.120.10">
    <property type="entry name" value="Jelly Rolls"/>
    <property type="match status" value="1"/>
</dbReference>
<protein>
    <submittedName>
        <fullName evidence="1">Cupin domain</fullName>
    </submittedName>
</protein>
<accession>A0A4Q7TJV9</accession>
<dbReference type="RefSeq" id="WP_130282137.1">
    <property type="nucleotide sequence ID" value="NZ_SGXT01000014.1"/>
</dbReference>
<evidence type="ECO:0000313" key="2">
    <source>
        <dbReference type="Proteomes" id="UP000292408"/>
    </source>
</evidence>
<dbReference type="OrthoDB" id="623300at2"/>
<reference evidence="1 2" key="1">
    <citation type="journal article" date="2015" name="Stand. Genomic Sci.">
        <title>Genomic Encyclopedia of Bacterial and Archaeal Type Strains, Phase III: the genomes of soil and plant-associated and newly described type strains.</title>
        <authorList>
            <person name="Whitman W.B."/>
            <person name="Woyke T."/>
            <person name="Klenk H.P."/>
            <person name="Zhou Y."/>
            <person name="Lilburn T.G."/>
            <person name="Beck B.J."/>
            <person name="De Vos P."/>
            <person name="Vandamme P."/>
            <person name="Eisen J.A."/>
            <person name="Garrity G."/>
            <person name="Hugenholtz P."/>
            <person name="Kyrpides N.C."/>
        </authorList>
    </citation>
    <scope>NUCLEOTIDE SEQUENCE [LARGE SCALE GENOMIC DNA]</scope>
    <source>
        <strain evidence="1 2">AC4r</strain>
    </source>
</reference>
<keyword evidence="2" id="KW-1185">Reference proteome</keyword>
<proteinExistence type="predicted"/>
<dbReference type="Proteomes" id="UP000292408">
    <property type="component" value="Unassembled WGS sequence"/>
</dbReference>